<evidence type="ECO:0000313" key="1">
    <source>
        <dbReference type="EMBL" id="MBB3125998.1"/>
    </source>
</evidence>
<comment type="caution">
    <text evidence="1">The sequence shown here is derived from an EMBL/GenBank/DDBJ whole genome shotgun (WGS) entry which is preliminary data.</text>
</comment>
<dbReference type="AlphaFoldDB" id="A0A839TKR5"/>
<dbReference type="RefSeq" id="WP_163872756.1">
    <property type="nucleotide sequence ID" value="NZ_JACHXJ010000001.1"/>
</dbReference>
<reference evidence="1 2" key="1">
    <citation type="submission" date="2020-08" db="EMBL/GenBank/DDBJ databases">
        <title>Genomic Encyclopedia of Type Strains, Phase III (KMG-III): the genomes of soil and plant-associated and newly described type strains.</title>
        <authorList>
            <person name="Whitman W."/>
        </authorList>
    </citation>
    <scope>NUCLEOTIDE SEQUENCE [LARGE SCALE GENOMIC DNA]</scope>
    <source>
        <strain evidence="1 2">CECT 5831</strain>
    </source>
</reference>
<proteinExistence type="predicted"/>
<evidence type="ECO:0000313" key="2">
    <source>
        <dbReference type="Proteomes" id="UP000517523"/>
    </source>
</evidence>
<sequence>MSIDRFILKKLDSCQEEHTRANLVQLFKIRIQKAERATGFHMGRH</sequence>
<name>A0A839TKR5_9BACL</name>
<dbReference type="EMBL" id="JACHXJ010000001">
    <property type="protein sequence ID" value="MBB3125998.1"/>
    <property type="molecule type" value="Genomic_DNA"/>
</dbReference>
<accession>A0A839TKR5</accession>
<protein>
    <submittedName>
        <fullName evidence="1">Uncharacterized protein</fullName>
    </submittedName>
</protein>
<gene>
    <name evidence="1" type="ORF">FHS19_000652</name>
</gene>
<organism evidence="1 2">
    <name type="scientific">Paenibacillus rhizosphaerae</name>
    <dbReference type="NCBI Taxonomy" id="297318"/>
    <lineage>
        <taxon>Bacteria</taxon>
        <taxon>Bacillati</taxon>
        <taxon>Bacillota</taxon>
        <taxon>Bacilli</taxon>
        <taxon>Bacillales</taxon>
        <taxon>Paenibacillaceae</taxon>
        <taxon>Paenibacillus</taxon>
    </lineage>
</organism>
<dbReference type="Proteomes" id="UP000517523">
    <property type="component" value="Unassembled WGS sequence"/>
</dbReference>